<organism evidence="2 3">
    <name type="scientific">Phytophthora palmivora</name>
    <dbReference type="NCBI Taxonomy" id="4796"/>
    <lineage>
        <taxon>Eukaryota</taxon>
        <taxon>Sar</taxon>
        <taxon>Stramenopiles</taxon>
        <taxon>Oomycota</taxon>
        <taxon>Peronosporomycetes</taxon>
        <taxon>Peronosporales</taxon>
        <taxon>Peronosporaceae</taxon>
        <taxon>Phytophthora</taxon>
    </lineage>
</organism>
<proteinExistence type="predicted"/>
<name>A0A2P4YUD8_9STRA</name>
<sequence length="142" mass="15831">MVDVQDGDYDALEAFDDASFLDAMRRELLFGSTAPDDMSLRELTASGWRAYDVDHCADYYDGPWGPTRSALAFCFITAVAIFVFLTQKVADPYCRGVQSVSIAVDTTASVKYCSISKPKIQAEIAAELHHLKRTRSSTWWDS</sequence>
<dbReference type="Proteomes" id="UP000237271">
    <property type="component" value="Unassembled WGS sequence"/>
</dbReference>
<accession>A0A2P4YUD8</accession>
<comment type="caution">
    <text evidence="2">The sequence shown here is derived from an EMBL/GenBank/DDBJ whole genome shotgun (WGS) entry which is preliminary data.</text>
</comment>
<evidence type="ECO:0000313" key="3">
    <source>
        <dbReference type="Proteomes" id="UP000237271"/>
    </source>
</evidence>
<feature type="transmembrane region" description="Helical" evidence="1">
    <location>
        <begin position="69"/>
        <end position="86"/>
    </location>
</feature>
<keyword evidence="3" id="KW-1185">Reference proteome</keyword>
<dbReference type="AlphaFoldDB" id="A0A2P4YUD8"/>
<keyword evidence="1" id="KW-1133">Transmembrane helix</keyword>
<dbReference type="OrthoDB" id="128268at2759"/>
<gene>
    <name evidence="2" type="ORF">PHPALM_621</name>
</gene>
<keyword evidence="1" id="KW-0472">Membrane</keyword>
<protein>
    <submittedName>
        <fullName evidence="2">Uncharacterized protein</fullName>
    </submittedName>
</protein>
<keyword evidence="1" id="KW-0812">Transmembrane</keyword>
<evidence type="ECO:0000256" key="1">
    <source>
        <dbReference type="SAM" id="Phobius"/>
    </source>
</evidence>
<dbReference type="EMBL" id="NCKW01000087">
    <property type="protein sequence ID" value="POM81409.1"/>
    <property type="molecule type" value="Genomic_DNA"/>
</dbReference>
<reference evidence="2 3" key="1">
    <citation type="journal article" date="2017" name="Genome Biol. Evol.">
        <title>Phytophthora megakarya and P. palmivora, closely related causal agents of cacao black pod rot, underwent increases in genome sizes and gene numbers by different mechanisms.</title>
        <authorList>
            <person name="Ali S.S."/>
            <person name="Shao J."/>
            <person name="Lary D.J."/>
            <person name="Kronmiller B."/>
            <person name="Shen D."/>
            <person name="Strem M.D."/>
            <person name="Amoako-Attah I."/>
            <person name="Akrofi A.Y."/>
            <person name="Begoude B.A."/>
            <person name="Ten Hoopen G.M."/>
            <person name="Coulibaly K."/>
            <person name="Kebe B.I."/>
            <person name="Melnick R.L."/>
            <person name="Guiltinan M.J."/>
            <person name="Tyler B.M."/>
            <person name="Meinhardt L.W."/>
            <person name="Bailey B.A."/>
        </authorList>
    </citation>
    <scope>NUCLEOTIDE SEQUENCE [LARGE SCALE GENOMIC DNA]</scope>
    <source>
        <strain evidence="3">sbr112.9</strain>
    </source>
</reference>
<evidence type="ECO:0000313" key="2">
    <source>
        <dbReference type="EMBL" id="POM81409.1"/>
    </source>
</evidence>